<keyword evidence="1" id="KW-0812">Transmembrane</keyword>
<feature type="transmembrane region" description="Helical" evidence="1">
    <location>
        <begin position="160"/>
        <end position="179"/>
    </location>
</feature>
<dbReference type="Proteomes" id="UP000807306">
    <property type="component" value="Unassembled WGS sequence"/>
</dbReference>
<comment type="caution">
    <text evidence="2">The sequence shown here is derived from an EMBL/GenBank/DDBJ whole genome shotgun (WGS) entry which is preliminary data.</text>
</comment>
<keyword evidence="1" id="KW-0472">Membrane</keyword>
<dbReference type="AlphaFoldDB" id="A0A9P6E387"/>
<evidence type="ECO:0000313" key="2">
    <source>
        <dbReference type="EMBL" id="KAF9521691.1"/>
    </source>
</evidence>
<evidence type="ECO:0000313" key="3">
    <source>
        <dbReference type="Proteomes" id="UP000807306"/>
    </source>
</evidence>
<dbReference type="EMBL" id="MU158002">
    <property type="protein sequence ID" value="KAF9521691.1"/>
    <property type="molecule type" value="Genomic_DNA"/>
</dbReference>
<name>A0A9P6E387_9AGAR</name>
<gene>
    <name evidence="2" type="ORF">CPB83DRAFT_900408</name>
</gene>
<organism evidence="2 3">
    <name type="scientific">Crepidotus variabilis</name>
    <dbReference type="NCBI Taxonomy" id="179855"/>
    <lineage>
        <taxon>Eukaryota</taxon>
        <taxon>Fungi</taxon>
        <taxon>Dikarya</taxon>
        <taxon>Basidiomycota</taxon>
        <taxon>Agaricomycotina</taxon>
        <taxon>Agaricomycetes</taxon>
        <taxon>Agaricomycetidae</taxon>
        <taxon>Agaricales</taxon>
        <taxon>Agaricineae</taxon>
        <taxon>Crepidotaceae</taxon>
        <taxon>Crepidotus</taxon>
    </lineage>
</organism>
<keyword evidence="3" id="KW-1185">Reference proteome</keyword>
<protein>
    <submittedName>
        <fullName evidence="2">Uncharacterized protein</fullName>
    </submittedName>
</protein>
<evidence type="ECO:0000256" key="1">
    <source>
        <dbReference type="SAM" id="Phobius"/>
    </source>
</evidence>
<keyword evidence="1" id="KW-1133">Transmembrane helix</keyword>
<reference evidence="2" key="1">
    <citation type="submission" date="2020-11" db="EMBL/GenBank/DDBJ databases">
        <authorList>
            <consortium name="DOE Joint Genome Institute"/>
            <person name="Ahrendt S."/>
            <person name="Riley R."/>
            <person name="Andreopoulos W."/>
            <person name="Labutti K."/>
            <person name="Pangilinan J."/>
            <person name="Ruiz-Duenas F.J."/>
            <person name="Barrasa J.M."/>
            <person name="Sanchez-Garcia M."/>
            <person name="Camarero S."/>
            <person name="Miyauchi S."/>
            <person name="Serrano A."/>
            <person name="Linde D."/>
            <person name="Babiker R."/>
            <person name="Drula E."/>
            <person name="Ayuso-Fernandez I."/>
            <person name="Pacheco R."/>
            <person name="Padilla G."/>
            <person name="Ferreira P."/>
            <person name="Barriuso J."/>
            <person name="Kellner H."/>
            <person name="Castanera R."/>
            <person name="Alfaro M."/>
            <person name="Ramirez L."/>
            <person name="Pisabarro A.G."/>
            <person name="Kuo A."/>
            <person name="Tritt A."/>
            <person name="Lipzen A."/>
            <person name="He G."/>
            <person name="Yan M."/>
            <person name="Ng V."/>
            <person name="Cullen D."/>
            <person name="Martin F."/>
            <person name="Rosso M.-N."/>
            <person name="Henrissat B."/>
            <person name="Hibbett D."/>
            <person name="Martinez A.T."/>
            <person name="Grigoriev I.V."/>
        </authorList>
    </citation>
    <scope>NUCLEOTIDE SEQUENCE</scope>
    <source>
        <strain evidence="2">CBS 506.95</strain>
    </source>
</reference>
<sequence length="182" mass="20843">MLTEYYLMDQRRAIQCFRASDKPSDESWITSYVKFYKVSTGQLTFDHVYSYQLSNTNSVSAWKVYSCSSSVEATMDQLRVIDQSNADPLNPSSFLFYLNDDMITGEVFDADDALNLRKAESAFFQIVPPWPELRNRQVIGINSLTRALANGRITSPRRTGYCTIITISFFLGLILIFIYNCD</sequence>
<proteinExistence type="predicted"/>
<accession>A0A9P6E387</accession>